<proteinExistence type="predicted"/>
<keyword evidence="2" id="KW-0732">Signal</keyword>
<evidence type="ECO:0000313" key="3">
    <source>
        <dbReference type="EMBL" id="GAA1264802.1"/>
    </source>
</evidence>
<feature type="compositionally biased region" description="Gly residues" evidence="1">
    <location>
        <begin position="137"/>
        <end position="163"/>
    </location>
</feature>
<comment type="caution">
    <text evidence="3">The sequence shown here is derived from an EMBL/GenBank/DDBJ whole genome shotgun (WGS) entry which is preliminary data.</text>
</comment>
<organism evidence="3 4">
    <name type="scientific">Streptomyces javensis</name>
    <dbReference type="NCBI Taxonomy" id="114698"/>
    <lineage>
        <taxon>Bacteria</taxon>
        <taxon>Bacillati</taxon>
        <taxon>Actinomycetota</taxon>
        <taxon>Actinomycetes</taxon>
        <taxon>Kitasatosporales</taxon>
        <taxon>Streptomycetaceae</taxon>
        <taxon>Streptomyces</taxon>
        <taxon>Streptomyces violaceusniger group</taxon>
    </lineage>
</organism>
<feature type="region of interest" description="Disordered" evidence="1">
    <location>
        <begin position="28"/>
        <end position="53"/>
    </location>
</feature>
<dbReference type="Proteomes" id="UP001500282">
    <property type="component" value="Unassembled WGS sequence"/>
</dbReference>
<evidence type="ECO:0000256" key="1">
    <source>
        <dbReference type="SAM" id="MobiDB-lite"/>
    </source>
</evidence>
<feature type="region of interest" description="Disordered" evidence="1">
    <location>
        <begin position="120"/>
        <end position="163"/>
    </location>
</feature>
<feature type="compositionally biased region" description="Low complexity" evidence="1">
    <location>
        <begin position="28"/>
        <end position="46"/>
    </location>
</feature>
<gene>
    <name evidence="3" type="ORF">GCM10009579_23960</name>
</gene>
<evidence type="ECO:0000256" key="2">
    <source>
        <dbReference type="SAM" id="SignalP"/>
    </source>
</evidence>
<reference evidence="4" key="1">
    <citation type="journal article" date="2019" name="Int. J. Syst. Evol. Microbiol.">
        <title>The Global Catalogue of Microorganisms (GCM) 10K type strain sequencing project: providing services to taxonomists for standard genome sequencing and annotation.</title>
        <authorList>
            <consortium name="The Broad Institute Genomics Platform"/>
            <consortium name="The Broad Institute Genome Sequencing Center for Infectious Disease"/>
            <person name="Wu L."/>
            <person name="Ma J."/>
        </authorList>
    </citation>
    <scope>NUCLEOTIDE SEQUENCE [LARGE SCALE GENOMIC DNA]</scope>
    <source>
        <strain evidence="4">JCM 11448</strain>
    </source>
</reference>
<feature type="chain" id="PRO_5046735542" evidence="2">
    <location>
        <begin position="27"/>
        <end position="163"/>
    </location>
</feature>
<sequence>MHRGKSALVACAATAALLGPVGIAAADGGAPASTPAASPSAKAPKGAGDGSRGLCKRAKRIDKRLDRALKRLKGPATVRGSVARLTKRVERAKKADHTEVQTFLNHKLTFRRSLVPTLEQRQKDLSKVQKWCATRGEGSGSGTGDGSGSGSGSGSGGGKESAK</sequence>
<name>A0ABP4HGD8_9ACTN</name>
<feature type="signal peptide" evidence="2">
    <location>
        <begin position="1"/>
        <end position="26"/>
    </location>
</feature>
<evidence type="ECO:0000313" key="4">
    <source>
        <dbReference type="Proteomes" id="UP001500282"/>
    </source>
</evidence>
<keyword evidence="4" id="KW-1185">Reference proteome</keyword>
<accession>A0ABP4HGD8</accession>
<protein>
    <submittedName>
        <fullName evidence="3">Uncharacterized protein</fullName>
    </submittedName>
</protein>
<dbReference type="EMBL" id="BAAAIH010000010">
    <property type="protein sequence ID" value="GAA1264802.1"/>
    <property type="molecule type" value="Genomic_DNA"/>
</dbReference>